<keyword evidence="3" id="KW-1185">Reference proteome</keyword>
<feature type="region of interest" description="Disordered" evidence="1">
    <location>
        <begin position="29"/>
        <end position="51"/>
    </location>
</feature>
<gene>
    <name evidence="2" type="ORF">Dsin_020250</name>
</gene>
<comment type="caution">
    <text evidence="2">The sequence shown here is derived from an EMBL/GenBank/DDBJ whole genome shotgun (WGS) entry which is preliminary data.</text>
</comment>
<proteinExistence type="predicted"/>
<evidence type="ECO:0000313" key="2">
    <source>
        <dbReference type="EMBL" id="KAK3206204.1"/>
    </source>
</evidence>
<dbReference type="AlphaFoldDB" id="A0AAE0E4S7"/>
<protein>
    <submittedName>
        <fullName evidence="2">Uncharacterized protein</fullName>
    </submittedName>
</protein>
<sequence>MGSRKNNDCDSILIQSLFPLNLSKTLSISQQSQEPTVRGGTDGNNNNSRRTRTLLDEEAKIEREIIKAITSGKPDSLKPNSGQAIQIGEHYVCVSFHDETESRCKVWEWHGHVVCYSEESGYTQEYVYGSYFERTMNQLVYEESEEEVDRESGFGSRALFGGLNLVDGSVFYGNLRDNSRRI</sequence>
<dbReference type="EMBL" id="JANJYJ010000006">
    <property type="protein sequence ID" value="KAK3206204.1"/>
    <property type="molecule type" value="Genomic_DNA"/>
</dbReference>
<evidence type="ECO:0000256" key="1">
    <source>
        <dbReference type="SAM" id="MobiDB-lite"/>
    </source>
</evidence>
<dbReference type="PANTHER" id="PTHR35286">
    <property type="entry name" value="EXPRESSED PROTEIN"/>
    <property type="match status" value="1"/>
</dbReference>
<dbReference type="PANTHER" id="PTHR35286:SF1">
    <property type="entry name" value="EXPRESSED PROTEIN"/>
    <property type="match status" value="1"/>
</dbReference>
<evidence type="ECO:0000313" key="3">
    <source>
        <dbReference type="Proteomes" id="UP001281410"/>
    </source>
</evidence>
<dbReference type="Proteomes" id="UP001281410">
    <property type="component" value="Unassembled WGS sequence"/>
</dbReference>
<accession>A0AAE0E4S7</accession>
<organism evidence="2 3">
    <name type="scientific">Dipteronia sinensis</name>
    <dbReference type="NCBI Taxonomy" id="43782"/>
    <lineage>
        <taxon>Eukaryota</taxon>
        <taxon>Viridiplantae</taxon>
        <taxon>Streptophyta</taxon>
        <taxon>Embryophyta</taxon>
        <taxon>Tracheophyta</taxon>
        <taxon>Spermatophyta</taxon>
        <taxon>Magnoliopsida</taxon>
        <taxon>eudicotyledons</taxon>
        <taxon>Gunneridae</taxon>
        <taxon>Pentapetalae</taxon>
        <taxon>rosids</taxon>
        <taxon>malvids</taxon>
        <taxon>Sapindales</taxon>
        <taxon>Sapindaceae</taxon>
        <taxon>Hippocastanoideae</taxon>
        <taxon>Acereae</taxon>
        <taxon>Dipteronia</taxon>
    </lineage>
</organism>
<name>A0AAE0E4S7_9ROSI</name>
<reference evidence="2" key="1">
    <citation type="journal article" date="2023" name="Plant J.">
        <title>Genome sequences and population genomics provide insights into the demographic history, inbreeding, and mutation load of two 'living fossil' tree species of Dipteronia.</title>
        <authorList>
            <person name="Feng Y."/>
            <person name="Comes H.P."/>
            <person name="Chen J."/>
            <person name="Zhu S."/>
            <person name="Lu R."/>
            <person name="Zhang X."/>
            <person name="Li P."/>
            <person name="Qiu J."/>
            <person name="Olsen K.M."/>
            <person name="Qiu Y."/>
        </authorList>
    </citation>
    <scope>NUCLEOTIDE SEQUENCE</scope>
    <source>
        <strain evidence="2">NBL</strain>
    </source>
</reference>